<keyword evidence="2" id="KW-0677">Repeat</keyword>
<evidence type="ECO:0000256" key="7">
    <source>
        <dbReference type="ARBA" id="ARBA00047804"/>
    </source>
</evidence>
<name>Q22WA7_TETTS</name>
<comment type="catalytic activity">
    <reaction evidence="6">
        <text>[protein]-dithiol + NAD(+) = [protein]-disulfide + NADH + H(+)</text>
        <dbReference type="Rhea" id="RHEA:18749"/>
        <dbReference type="Rhea" id="RHEA-COMP:10593"/>
        <dbReference type="Rhea" id="RHEA-COMP:10594"/>
        <dbReference type="ChEBI" id="CHEBI:15378"/>
        <dbReference type="ChEBI" id="CHEBI:29950"/>
        <dbReference type="ChEBI" id="CHEBI:50058"/>
        <dbReference type="ChEBI" id="CHEBI:57540"/>
        <dbReference type="ChEBI" id="CHEBI:57945"/>
        <dbReference type="EC" id="1.8.1.8"/>
    </reaction>
</comment>
<dbReference type="AlphaFoldDB" id="Q22WA7"/>
<dbReference type="InterPro" id="IPR036249">
    <property type="entry name" value="Thioredoxin-like_sf"/>
</dbReference>
<dbReference type="PANTHER" id="PTHR13871:SF96">
    <property type="entry name" value="THIOREDOXIN DOMAIN-CONTAINING PROTEIN"/>
    <property type="match status" value="1"/>
</dbReference>
<dbReference type="OMA" id="AGWCSPC"/>
<comment type="catalytic activity">
    <reaction evidence="7">
        <text>[protein]-dithiol + NADP(+) = [protein]-disulfide + NADPH + H(+)</text>
        <dbReference type="Rhea" id="RHEA:18753"/>
        <dbReference type="Rhea" id="RHEA-COMP:10593"/>
        <dbReference type="Rhea" id="RHEA-COMP:10594"/>
        <dbReference type="ChEBI" id="CHEBI:15378"/>
        <dbReference type="ChEBI" id="CHEBI:29950"/>
        <dbReference type="ChEBI" id="CHEBI:50058"/>
        <dbReference type="ChEBI" id="CHEBI:57783"/>
        <dbReference type="ChEBI" id="CHEBI:58349"/>
        <dbReference type="EC" id="1.8.1.8"/>
    </reaction>
</comment>
<dbReference type="EC" id="1.8.1.8" evidence="1"/>
<evidence type="ECO:0000259" key="8">
    <source>
        <dbReference type="PROSITE" id="PS51352"/>
    </source>
</evidence>
<dbReference type="KEGG" id="tet:TTHERM_00158270"/>
<gene>
    <name evidence="9" type="ORF">TTHERM_00158270</name>
</gene>
<dbReference type="InterPro" id="IPR013766">
    <property type="entry name" value="Thioredoxin_domain"/>
</dbReference>
<dbReference type="Pfam" id="PF13905">
    <property type="entry name" value="Thioredoxin_8"/>
    <property type="match status" value="1"/>
</dbReference>
<sequence>MLSFLGETFLNKEQEVGSSVLENIELIGLYFSAVWCGPCRLFTPRLNKFYQDINQDSKKMEVFFVSKDKNKEEFLYYYKHMPFLAMPFDDQQRIKHLYSFYRVMGIPTLVILDNKGRYITKEGKQYIETMGTEAYDTFIQMRDEMYSDIKEE</sequence>
<evidence type="ECO:0000256" key="5">
    <source>
        <dbReference type="ARBA" id="ARBA00025782"/>
    </source>
</evidence>
<dbReference type="GO" id="GO:0047134">
    <property type="term" value="F:protein-disulfide reductase [NAD(P)H] activity"/>
    <property type="evidence" value="ECO:0007669"/>
    <property type="project" value="UniProtKB-EC"/>
</dbReference>
<dbReference type="RefSeq" id="XP_001009755.1">
    <property type="nucleotide sequence ID" value="XM_001009755.3"/>
</dbReference>
<keyword evidence="4" id="KW-0520">NAD</keyword>
<dbReference type="OrthoDB" id="282363at2759"/>
<accession>Q22WA7</accession>
<evidence type="ECO:0000256" key="4">
    <source>
        <dbReference type="ARBA" id="ARBA00023027"/>
    </source>
</evidence>
<proteinExistence type="inferred from homology"/>
<organism evidence="9 10">
    <name type="scientific">Tetrahymena thermophila (strain SB210)</name>
    <dbReference type="NCBI Taxonomy" id="312017"/>
    <lineage>
        <taxon>Eukaryota</taxon>
        <taxon>Sar</taxon>
        <taxon>Alveolata</taxon>
        <taxon>Ciliophora</taxon>
        <taxon>Intramacronucleata</taxon>
        <taxon>Oligohymenophorea</taxon>
        <taxon>Hymenostomatida</taxon>
        <taxon>Tetrahymenina</taxon>
        <taxon>Tetrahymenidae</taxon>
        <taxon>Tetrahymena</taxon>
    </lineage>
</organism>
<dbReference type="InterPro" id="IPR052259">
    <property type="entry name" value="Nucleoredoxin-like"/>
</dbReference>
<dbReference type="GeneID" id="7835207"/>
<evidence type="ECO:0000313" key="9">
    <source>
        <dbReference type="EMBL" id="EAR89510.1"/>
    </source>
</evidence>
<evidence type="ECO:0000256" key="1">
    <source>
        <dbReference type="ARBA" id="ARBA00012612"/>
    </source>
</evidence>
<dbReference type="Gene3D" id="3.40.30.10">
    <property type="entry name" value="Glutaredoxin"/>
    <property type="match status" value="1"/>
</dbReference>
<evidence type="ECO:0000256" key="3">
    <source>
        <dbReference type="ARBA" id="ARBA00023002"/>
    </source>
</evidence>
<protein>
    <recommendedName>
        <fullName evidence="1">protein-disulfide reductase</fullName>
        <ecNumber evidence="1">1.8.1.8</ecNumber>
    </recommendedName>
</protein>
<dbReference type="HOGENOM" id="CLU_116457_1_1_1"/>
<dbReference type="EMBL" id="GG662820">
    <property type="protein sequence ID" value="EAR89510.1"/>
    <property type="molecule type" value="Genomic_DNA"/>
</dbReference>
<dbReference type="InterPro" id="IPR012336">
    <property type="entry name" value="Thioredoxin-like_fold"/>
</dbReference>
<evidence type="ECO:0000256" key="2">
    <source>
        <dbReference type="ARBA" id="ARBA00022737"/>
    </source>
</evidence>
<evidence type="ECO:0000256" key="6">
    <source>
        <dbReference type="ARBA" id="ARBA00047388"/>
    </source>
</evidence>
<dbReference type="Proteomes" id="UP000009168">
    <property type="component" value="Unassembled WGS sequence"/>
</dbReference>
<evidence type="ECO:0000313" key="10">
    <source>
        <dbReference type="Proteomes" id="UP000009168"/>
    </source>
</evidence>
<comment type="similarity">
    <text evidence="5">Belongs to the nucleoredoxin family.</text>
</comment>
<dbReference type="eggNOG" id="KOG2501">
    <property type="taxonomic scope" value="Eukaryota"/>
</dbReference>
<dbReference type="PANTHER" id="PTHR13871">
    <property type="entry name" value="THIOREDOXIN"/>
    <property type="match status" value="1"/>
</dbReference>
<dbReference type="InParanoid" id="Q22WA7"/>
<feature type="domain" description="Thioredoxin" evidence="8">
    <location>
        <begin position="1"/>
        <end position="140"/>
    </location>
</feature>
<reference evidence="10" key="1">
    <citation type="journal article" date="2006" name="PLoS Biol.">
        <title>Macronuclear genome sequence of the ciliate Tetrahymena thermophila, a model eukaryote.</title>
        <authorList>
            <person name="Eisen J.A."/>
            <person name="Coyne R.S."/>
            <person name="Wu M."/>
            <person name="Wu D."/>
            <person name="Thiagarajan M."/>
            <person name="Wortman J.R."/>
            <person name="Badger J.H."/>
            <person name="Ren Q."/>
            <person name="Amedeo P."/>
            <person name="Jones K.M."/>
            <person name="Tallon L.J."/>
            <person name="Delcher A.L."/>
            <person name="Salzberg S.L."/>
            <person name="Silva J.C."/>
            <person name="Haas B.J."/>
            <person name="Majoros W.H."/>
            <person name="Farzad M."/>
            <person name="Carlton J.M."/>
            <person name="Smith R.K. Jr."/>
            <person name="Garg J."/>
            <person name="Pearlman R.E."/>
            <person name="Karrer K.M."/>
            <person name="Sun L."/>
            <person name="Manning G."/>
            <person name="Elde N.C."/>
            <person name="Turkewitz A.P."/>
            <person name="Asai D.J."/>
            <person name="Wilkes D.E."/>
            <person name="Wang Y."/>
            <person name="Cai H."/>
            <person name="Collins K."/>
            <person name="Stewart B.A."/>
            <person name="Lee S.R."/>
            <person name="Wilamowska K."/>
            <person name="Weinberg Z."/>
            <person name="Ruzzo W.L."/>
            <person name="Wloga D."/>
            <person name="Gaertig J."/>
            <person name="Frankel J."/>
            <person name="Tsao C.-C."/>
            <person name="Gorovsky M.A."/>
            <person name="Keeling P.J."/>
            <person name="Waller R.F."/>
            <person name="Patron N.J."/>
            <person name="Cherry J.M."/>
            <person name="Stover N.A."/>
            <person name="Krieger C.J."/>
            <person name="del Toro C."/>
            <person name="Ryder H.F."/>
            <person name="Williamson S.C."/>
            <person name="Barbeau R.A."/>
            <person name="Hamilton E.P."/>
            <person name="Orias E."/>
        </authorList>
    </citation>
    <scope>NUCLEOTIDE SEQUENCE [LARGE SCALE GENOMIC DNA]</scope>
    <source>
        <strain evidence="10">SB210</strain>
    </source>
</reference>
<keyword evidence="3" id="KW-0560">Oxidoreductase</keyword>
<dbReference type="PROSITE" id="PS51352">
    <property type="entry name" value="THIOREDOXIN_2"/>
    <property type="match status" value="1"/>
</dbReference>
<dbReference type="SUPFAM" id="SSF52833">
    <property type="entry name" value="Thioredoxin-like"/>
    <property type="match status" value="1"/>
</dbReference>
<keyword evidence="10" id="KW-1185">Reference proteome</keyword>